<reference evidence="3 4" key="1">
    <citation type="submission" date="2024-01" db="EMBL/GenBank/DDBJ databases">
        <title>The complete chloroplast genome sequence of Lithospermum erythrorhizon: insights into the phylogenetic relationship among Boraginaceae species and the maternal lineages of purple gromwells.</title>
        <authorList>
            <person name="Okada T."/>
            <person name="Watanabe K."/>
        </authorList>
    </citation>
    <scope>NUCLEOTIDE SEQUENCE [LARGE SCALE GENOMIC DNA]</scope>
</reference>
<feature type="region of interest" description="Disordered" evidence="1">
    <location>
        <begin position="1"/>
        <end position="57"/>
    </location>
</feature>
<dbReference type="InterPro" id="IPR040256">
    <property type="entry name" value="At4g02000-like"/>
</dbReference>
<keyword evidence="4" id="KW-1185">Reference proteome</keyword>
<dbReference type="PANTHER" id="PTHR31286:SF99">
    <property type="entry name" value="DUF4283 DOMAIN-CONTAINING PROTEIN"/>
    <property type="match status" value="1"/>
</dbReference>
<evidence type="ECO:0000256" key="1">
    <source>
        <dbReference type="SAM" id="MobiDB-lite"/>
    </source>
</evidence>
<evidence type="ECO:0000313" key="3">
    <source>
        <dbReference type="EMBL" id="GAA0169103.1"/>
    </source>
</evidence>
<protein>
    <recommendedName>
        <fullName evidence="2">DUF4283 domain-containing protein</fullName>
    </recommendedName>
</protein>
<organism evidence="3 4">
    <name type="scientific">Lithospermum erythrorhizon</name>
    <name type="common">Purple gromwell</name>
    <name type="synonym">Lithospermum officinale var. erythrorhizon</name>
    <dbReference type="NCBI Taxonomy" id="34254"/>
    <lineage>
        <taxon>Eukaryota</taxon>
        <taxon>Viridiplantae</taxon>
        <taxon>Streptophyta</taxon>
        <taxon>Embryophyta</taxon>
        <taxon>Tracheophyta</taxon>
        <taxon>Spermatophyta</taxon>
        <taxon>Magnoliopsida</taxon>
        <taxon>eudicotyledons</taxon>
        <taxon>Gunneridae</taxon>
        <taxon>Pentapetalae</taxon>
        <taxon>asterids</taxon>
        <taxon>lamiids</taxon>
        <taxon>Boraginales</taxon>
        <taxon>Boraginaceae</taxon>
        <taxon>Boraginoideae</taxon>
        <taxon>Lithospermeae</taxon>
        <taxon>Lithospermum</taxon>
    </lineage>
</organism>
<comment type="caution">
    <text evidence="3">The sequence shown here is derived from an EMBL/GenBank/DDBJ whole genome shotgun (WGS) entry which is preliminary data.</text>
</comment>
<dbReference type="AlphaFoldDB" id="A0AAV3QZK1"/>
<dbReference type="Proteomes" id="UP001454036">
    <property type="component" value="Unassembled WGS sequence"/>
</dbReference>
<dbReference type="EMBL" id="BAABME010006710">
    <property type="protein sequence ID" value="GAA0169103.1"/>
    <property type="molecule type" value="Genomic_DNA"/>
</dbReference>
<accession>A0AAV3QZK1</accession>
<dbReference type="PANTHER" id="PTHR31286">
    <property type="entry name" value="GLYCINE-RICH CELL WALL STRUCTURAL PROTEIN 1.8-LIKE"/>
    <property type="match status" value="1"/>
</dbReference>
<evidence type="ECO:0000259" key="2">
    <source>
        <dbReference type="Pfam" id="PF14111"/>
    </source>
</evidence>
<gene>
    <name evidence="3" type="ORF">LIER_23656</name>
</gene>
<dbReference type="InterPro" id="IPR025558">
    <property type="entry name" value="DUF4283"/>
</dbReference>
<dbReference type="Pfam" id="PF14111">
    <property type="entry name" value="DUF4283"/>
    <property type="match status" value="1"/>
</dbReference>
<name>A0AAV3QZK1_LITER</name>
<feature type="domain" description="DUF4283" evidence="2">
    <location>
        <begin position="83"/>
        <end position="163"/>
    </location>
</feature>
<feature type="compositionally biased region" description="Pro residues" evidence="1">
    <location>
        <begin position="1"/>
        <end position="11"/>
    </location>
</feature>
<feature type="compositionally biased region" description="Polar residues" evidence="1">
    <location>
        <begin position="17"/>
        <end position="57"/>
    </location>
</feature>
<proteinExistence type="predicted"/>
<sequence>MIISEPPPPHTAPSSPNNLPTSSQKSPKSYLATLTSKQPHQNSPNTKISFNPQPNSHTPQNVTSIILKINIDAQNLKHIRAPWRLSVIVKCYGKTLGMMYFSHKIKQIWPAKGTFNIVDLGDDYFIVKFSLEEDFLKALHEGPWFANGFFLSVRLREPNFNPKTAVTQSAAIWLRIPCLPVEYYDANILKDVGNHHGTLLRIDTKTTNSGRGRFARLCIQLDLGKPVTTSVIIDTHL</sequence>
<evidence type="ECO:0000313" key="4">
    <source>
        <dbReference type="Proteomes" id="UP001454036"/>
    </source>
</evidence>